<dbReference type="PANTHER" id="PTHR43601:SF32">
    <property type="entry name" value="THIOREDOXIN-LIKE 2-2, CHLOROPLASTIC"/>
    <property type="match status" value="1"/>
</dbReference>
<reference evidence="4 5" key="1">
    <citation type="submission" date="2024-10" db="EMBL/GenBank/DDBJ databases">
        <title>Updated reference genomes for cyclostephanoid diatoms.</title>
        <authorList>
            <person name="Roberts W.R."/>
            <person name="Alverson A.J."/>
        </authorList>
    </citation>
    <scope>NUCLEOTIDE SEQUENCE [LARGE SCALE GENOMIC DNA]</scope>
    <source>
        <strain evidence="4 5">AJA010-31</strain>
    </source>
</reference>
<comment type="similarity">
    <text evidence="1">Belongs to the thioredoxin family.</text>
</comment>
<keyword evidence="5" id="KW-1185">Reference proteome</keyword>
<feature type="domain" description="Thioredoxin" evidence="3">
    <location>
        <begin position="80"/>
        <end position="171"/>
    </location>
</feature>
<dbReference type="CDD" id="cd02947">
    <property type="entry name" value="TRX_family"/>
    <property type="match status" value="1"/>
</dbReference>
<comment type="caution">
    <text evidence="4">The sequence shown here is derived from an EMBL/GenBank/DDBJ whole genome shotgun (WGS) entry which is preliminary data.</text>
</comment>
<dbReference type="InterPro" id="IPR013766">
    <property type="entry name" value="Thioredoxin_domain"/>
</dbReference>
<evidence type="ECO:0000256" key="2">
    <source>
        <dbReference type="SAM" id="SignalP"/>
    </source>
</evidence>
<proteinExistence type="inferred from homology"/>
<dbReference type="Pfam" id="PF00085">
    <property type="entry name" value="Thioredoxin"/>
    <property type="match status" value="1"/>
</dbReference>
<evidence type="ECO:0000313" key="4">
    <source>
        <dbReference type="EMBL" id="KAL3798104.1"/>
    </source>
</evidence>
<dbReference type="PANTHER" id="PTHR43601">
    <property type="entry name" value="THIOREDOXIN, MITOCHONDRIAL"/>
    <property type="match status" value="1"/>
</dbReference>
<evidence type="ECO:0000313" key="5">
    <source>
        <dbReference type="Proteomes" id="UP001530400"/>
    </source>
</evidence>
<dbReference type="Gene3D" id="3.40.30.10">
    <property type="entry name" value="Glutaredoxin"/>
    <property type="match status" value="1"/>
</dbReference>
<evidence type="ECO:0000256" key="1">
    <source>
        <dbReference type="ARBA" id="ARBA00008987"/>
    </source>
</evidence>
<keyword evidence="2" id="KW-0732">Signal</keyword>
<name>A0ABD3QDU0_9STRA</name>
<dbReference type="AlphaFoldDB" id="A0ABD3QDU0"/>
<dbReference type="EMBL" id="JALLPJ020000230">
    <property type="protein sequence ID" value="KAL3798104.1"/>
    <property type="molecule type" value="Genomic_DNA"/>
</dbReference>
<sequence length="182" mass="21160">MKLIWITVLVASSHAFTLINTSTQLMARRSTNLFYRNDVDVYQESAPKRPDFRQRMKSIVKQQQRTDWRPDNMKTATSLQEYANVIEEGRRNKCLVVVNFHATWCKKCHSLRPAFKKMAVTNPQTIYLDVPVSESNLKLQKGLGIETVPYCHIYHPEQGLVEETKISRETLSDFVSMVNEYC</sequence>
<gene>
    <name evidence="4" type="ORF">ACHAWO_010848</name>
</gene>
<dbReference type="Proteomes" id="UP001530400">
    <property type="component" value="Unassembled WGS sequence"/>
</dbReference>
<feature type="signal peptide" evidence="2">
    <location>
        <begin position="1"/>
        <end position="15"/>
    </location>
</feature>
<dbReference type="SUPFAM" id="SSF52833">
    <property type="entry name" value="Thioredoxin-like"/>
    <property type="match status" value="1"/>
</dbReference>
<feature type="chain" id="PRO_5044815619" description="Thioredoxin domain-containing protein" evidence="2">
    <location>
        <begin position="16"/>
        <end position="182"/>
    </location>
</feature>
<dbReference type="InterPro" id="IPR036249">
    <property type="entry name" value="Thioredoxin-like_sf"/>
</dbReference>
<protein>
    <recommendedName>
        <fullName evidence="3">Thioredoxin domain-containing protein</fullName>
    </recommendedName>
</protein>
<organism evidence="4 5">
    <name type="scientific">Cyclotella atomus</name>
    <dbReference type="NCBI Taxonomy" id="382360"/>
    <lineage>
        <taxon>Eukaryota</taxon>
        <taxon>Sar</taxon>
        <taxon>Stramenopiles</taxon>
        <taxon>Ochrophyta</taxon>
        <taxon>Bacillariophyta</taxon>
        <taxon>Coscinodiscophyceae</taxon>
        <taxon>Thalassiosirophycidae</taxon>
        <taxon>Stephanodiscales</taxon>
        <taxon>Stephanodiscaceae</taxon>
        <taxon>Cyclotella</taxon>
    </lineage>
</organism>
<accession>A0ABD3QDU0</accession>
<evidence type="ECO:0000259" key="3">
    <source>
        <dbReference type="Pfam" id="PF00085"/>
    </source>
</evidence>